<evidence type="ECO:0000256" key="12">
    <source>
        <dbReference type="ARBA" id="ARBA00041185"/>
    </source>
</evidence>
<dbReference type="PANTHER" id="PTHR30474:SF2">
    <property type="entry name" value="PEPTIDOGLYCAN GLYCOSYLTRANSFERASE FTSW-RELATED"/>
    <property type="match status" value="1"/>
</dbReference>
<feature type="transmembrane region" description="Helical" evidence="17">
    <location>
        <begin position="171"/>
        <end position="187"/>
    </location>
</feature>
<accession>A0ABT2EMP0</accession>
<keyword evidence="2" id="KW-0328">Glycosyltransferase</keyword>
<evidence type="ECO:0000313" key="18">
    <source>
        <dbReference type="EMBL" id="MCS3919191.1"/>
    </source>
</evidence>
<organism evidence="18 19">
    <name type="scientific">Candidatus Fervidibacter sacchari</name>
    <dbReference type="NCBI Taxonomy" id="1448929"/>
    <lineage>
        <taxon>Bacteria</taxon>
        <taxon>Candidatus Fervidibacterota</taxon>
        <taxon>Candidatus Fervidibacter</taxon>
    </lineage>
</organism>
<proteinExistence type="inferred from homology"/>
<keyword evidence="19" id="KW-1185">Reference proteome</keyword>
<comment type="catalytic activity">
    <reaction evidence="15">
        <text>[GlcNAc-(1-&gt;4)-Mur2Ac(oyl-L-Ala-gamma-D-Glu-L-Lys-D-Ala-D-Ala)](n)-di-trans,octa-cis-undecaprenyl diphosphate + beta-D-GlcNAc-(1-&gt;4)-Mur2Ac(oyl-L-Ala-gamma-D-Glu-L-Lys-D-Ala-D-Ala)-di-trans,octa-cis-undecaprenyl diphosphate = [GlcNAc-(1-&gt;4)-Mur2Ac(oyl-L-Ala-gamma-D-Glu-L-Lys-D-Ala-D-Ala)](n+1)-di-trans,octa-cis-undecaprenyl diphosphate + di-trans,octa-cis-undecaprenyl diphosphate + H(+)</text>
        <dbReference type="Rhea" id="RHEA:23708"/>
        <dbReference type="Rhea" id="RHEA-COMP:9602"/>
        <dbReference type="Rhea" id="RHEA-COMP:9603"/>
        <dbReference type="ChEBI" id="CHEBI:15378"/>
        <dbReference type="ChEBI" id="CHEBI:58405"/>
        <dbReference type="ChEBI" id="CHEBI:60033"/>
        <dbReference type="ChEBI" id="CHEBI:78435"/>
        <dbReference type="EC" id="2.4.99.28"/>
    </reaction>
</comment>
<comment type="caution">
    <text evidence="18">The sequence shown here is derived from an EMBL/GenBank/DDBJ whole genome shotgun (WGS) entry which is preliminary data.</text>
</comment>
<evidence type="ECO:0000256" key="14">
    <source>
        <dbReference type="ARBA" id="ARBA00044770"/>
    </source>
</evidence>
<feature type="transmembrane region" description="Helical" evidence="17">
    <location>
        <begin position="194"/>
        <end position="213"/>
    </location>
</feature>
<dbReference type="PANTHER" id="PTHR30474">
    <property type="entry name" value="CELL CYCLE PROTEIN"/>
    <property type="match status" value="1"/>
</dbReference>
<dbReference type="Proteomes" id="UP001204798">
    <property type="component" value="Unassembled WGS sequence"/>
</dbReference>
<comment type="subcellular location">
    <subcellularLocation>
        <location evidence="1">Membrane</location>
        <topology evidence="1">Multi-pass membrane protein</topology>
    </subcellularLocation>
</comment>
<evidence type="ECO:0000256" key="2">
    <source>
        <dbReference type="ARBA" id="ARBA00022676"/>
    </source>
</evidence>
<dbReference type="EC" id="2.4.99.28" evidence="14"/>
<feature type="region of interest" description="Disordered" evidence="16">
    <location>
        <begin position="381"/>
        <end position="419"/>
    </location>
</feature>
<evidence type="ECO:0000256" key="13">
    <source>
        <dbReference type="ARBA" id="ARBA00041418"/>
    </source>
</evidence>
<gene>
    <name evidence="18" type="ORF">M2350_001591</name>
</gene>
<evidence type="ECO:0000256" key="8">
    <source>
        <dbReference type="ARBA" id="ARBA00023136"/>
    </source>
</evidence>
<evidence type="ECO:0000256" key="17">
    <source>
        <dbReference type="SAM" id="Phobius"/>
    </source>
</evidence>
<evidence type="ECO:0000256" key="4">
    <source>
        <dbReference type="ARBA" id="ARBA00022692"/>
    </source>
</evidence>
<evidence type="ECO:0000256" key="16">
    <source>
        <dbReference type="SAM" id="MobiDB-lite"/>
    </source>
</evidence>
<feature type="transmembrane region" description="Helical" evidence="17">
    <location>
        <begin position="350"/>
        <end position="374"/>
    </location>
</feature>
<dbReference type="GO" id="GO:0051301">
    <property type="term" value="P:cell division"/>
    <property type="evidence" value="ECO:0007669"/>
    <property type="project" value="UniProtKB-KW"/>
</dbReference>
<feature type="transmembrane region" description="Helical" evidence="17">
    <location>
        <begin position="18"/>
        <end position="37"/>
    </location>
</feature>
<feature type="compositionally biased region" description="Basic residues" evidence="16">
    <location>
        <begin position="409"/>
        <end position="419"/>
    </location>
</feature>
<evidence type="ECO:0000256" key="10">
    <source>
        <dbReference type="ARBA" id="ARBA00033270"/>
    </source>
</evidence>
<feature type="transmembrane region" description="Helical" evidence="17">
    <location>
        <begin position="286"/>
        <end position="308"/>
    </location>
</feature>
<keyword evidence="18" id="KW-0132">Cell division</keyword>
<comment type="similarity">
    <text evidence="11">Belongs to the SEDS family. FtsW subfamily.</text>
</comment>
<evidence type="ECO:0000256" key="11">
    <source>
        <dbReference type="ARBA" id="ARBA00038053"/>
    </source>
</evidence>
<evidence type="ECO:0000256" key="6">
    <source>
        <dbReference type="ARBA" id="ARBA00022984"/>
    </source>
</evidence>
<name>A0ABT2EMP0_9BACT</name>
<evidence type="ECO:0000256" key="5">
    <source>
        <dbReference type="ARBA" id="ARBA00022960"/>
    </source>
</evidence>
<feature type="transmembrane region" description="Helical" evidence="17">
    <location>
        <begin position="49"/>
        <end position="71"/>
    </location>
</feature>
<evidence type="ECO:0000256" key="7">
    <source>
        <dbReference type="ARBA" id="ARBA00022989"/>
    </source>
</evidence>
<sequence length="419" mass="46131">MAVQGTVRQWSPVRVTQILFALTLIGLVGGLLMVFSASYPLALTRTGNAFSIVSRQAIYAALGFALFLVAWKVPLQWLKQTSWILHLLVIVSLLATLVVGKKVGDAQRWLEFGPFQVQPSEFAKVTLILCIAALTASWRNTTKLSRKFWLWLAILLCWVLTIVLVLKQPHLSGGLLLAVIGVAAMFFARMPFSLILATVLLGLGMGCIGQKAFLHSYQLERWRIGSWLMLPKGEVDEQKSYQVRQALLGLQVGGWFGQGFFQSRQKHLFLPSAHNDFIFAVIGEEFGFIGSVAVLTFFTLLAYFGLWVTSQTTDAFASGLSGGITVWVWFQALLHIAVNTHLLPPTGVPLPFVSAGGSALCAILIGMGLLLNVASNLTQQRKQKQRGGTNDALGDGRWGDGRAHLSSPRPRRRRQNYLP</sequence>
<dbReference type="EMBL" id="JANUCP010000002">
    <property type="protein sequence ID" value="MCS3919191.1"/>
    <property type="molecule type" value="Genomic_DNA"/>
</dbReference>
<keyword evidence="5" id="KW-0133">Cell shape</keyword>
<dbReference type="InterPro" id="IPR001182">
    <property type="entry name" value="FtsW/RodA"/>
</dbReference>
<keyword evidence="4 17" id="KW-0812">Transmembrane</keyword>
<keyword evidence="6" id="KW-0573">Peptidoglycan synthesis</keyword>
<evidence type="ECO:0000256" key="1">
    <source>
        <dbReference type="ARBA" id="ARBA00004141"/>
    </source>
</evidence>
<keyword evidence="18" id="KW-0131">Cell cycle</keyword>
<keyword evidence="3" id="KW-0808">Transferase</keyword>
<evidence type="ECO:0000256" key="9">
    <source>
        <dbReference type="ARBA" id="ARBA00032370"/>
    </source>
</evidence>
<keyword evidence="8 17" id="KW-0472">Membrane</keyword>
<reference evidence="18 19" key="1">
    <citation type="submission" date="2022-08" db="EMBL/GenBank/DDBJ databases">
        <title>Bacterial and archaeal communities from various locations to study Microbial Dark Matter (Phase II).</title>
        <authorList>
            <person name="Stepanauskas R."/>
        </authorList>
    </citation>
    <scope>NUCLEOTIDE SEQUENCE [LARGE SCALE GENOMIC DNA]</scope>
    <source>
        <strain evidence="18 19">PD1</strain>
    </source>
</reference>
<evidence type="ECO:0000313" key="19">
    <source>
        <dbReference type="Proteomes" id="UP001204798"/>
    </source>
</evidence>
<feature type="transmembrane region" description="Helical" evidence="17">
    <location>
        <begin position="83"/>
        <end position="100"/>
    </location>
</feature>
<evidence type="ECO:0000256" key="15">
    <source>
        <dbReference type="ARBA" id="ARBA00049902"/>
    </source>
</evidence>
<dbReference type="Pfam" id="PF01098">
    <property type="entry name" value="FTSW_RODA_SPOVE"/>
    <property type="match status" value="1"/>
</dbReference>
<evidence type="ECO:0000256" key="3">
    <source>
        <dbReference type="ARBA" id="ARBA00022679"/>
    </source>
</evidence>
<keyword evidence="7 17" id="KW-1133">Transmembrane helix</keyword>
<dbReference type="RefSeq" id="WP_259095391.1">
    <property type="nucleotide sequence ID" value="NZ_CP130454.1"/>
</dbReference>
<feature type="transmembrane region" description="Helical" evidence="17">
    <location>
        <begin position="148"/>
        <end position="165"/>
    </location>
</feature>
<feature type="transmembrane region" description="Helical" evidence="17">
    <location>
        <begin position="315"/>
        <end position="338"/>
    </location>
</feature>
<protein>
    <recommendedName>
        <fullName evidence="12">Probable peptidoglycan glycosyltransferase FtsW</fullName>
        <ecNumber evidence="14">2.4.99.28</ecNumber>
    </recommendedName>
    <alternativeName>
        <fullName evidence="13">Cell division protein FtsW</fullName>
    </alternativeName>
    <alternativeName>
        <fullName evidence="10">Cell wall polymerase</fullName>
    </alternativeName>
    <alternativeName>
        <fullName evidence="9">Peptidoglycan polymerase</fullName>
    </alternativeName>
</protein>